<sequence>MLKQLKKTQEQWGGSSTVIDHWLAKRQELVVAYCKLVTIEPNAAKGPIAKLPTPAELQVFCQDLVDYISEGHFKIYDMVMDKWHATGFQATTEINNTYHQISDSNNPLLDFTDRYADVTDDDDLEELDNDLSKIGEVLENRFYTEDYLIQLIADSLAYPPGA</sequence>
<evidence type="ECO:0000256" key="3">
    <source>
        <dbReference type="RuleBase" id="RU004409"/>
    </source>
</evidence>
<name>A0A1R4B911_9VIBR</name>
<evidence type="ECO:0000256" key="2">
    <source>
        <dbReference type="ARBA" id="ARBA00023163"/>
    </source>
</evidence>
<dbReference type="NCBIfam" id="NF008723">
    <property type="entry name" value="PRK11718.1"/>
    <property type="match status" value="1"/>
</dbReference>
<keyword evidence="5" id="KW-1185">Reference proteome</keyword>
<dbReference type="EMBL" id="FUFT01000014">
    <property type="protein sequence ID" value="SJL85408.1"/>
    <property type="molecule type" value="Genomic_DNA"/>
</dbReference>
<protein>
    <submittedName>
        <fullName evidence="4">Regulator of sigma D</fullName>
    </submittedName>
</protein>
<reference evidence="4 5" key="1">
    <citation type="submission" date="2017-02" db="EMBL/GenBank/DDBJ databases">
        <authorList>
            <person name="Peterson S.W."/>
        </authorList>
    </citation>
    <scope>NUCLEOTIDE SEQUENCE [LARGE SCALE GENOMIC DNA]</scope>
    <source>
        <strain evidence="4 5">CECT 9027</strain>
    </source>
</reference>
<dbReference type="InterPro" id="IPR038309">
    <property type="entry name" value="Rsd/AlgQ_sf"/>
</dbReference>
<dbReference type="Pfam" id="PF04353">
    <property type="entry name" value="Rsd_AlgQ"/>
    <property type="match status" value="1"/>
</dbReference>
<gene>
    <name evidence="4" type="primary">rsd</name>
    <name evidence="4" type="ORF">VPAL9027_03454</name>
</gene>
<organism evidence="4 5">
    <name type="scientific">Vibrio palustris</name>
    <dbReference type="NCBI Taxonomy" id="1918946"/>
    <lineage>
        <taxon>Bacteria</taxon>
        <taxon>Pseudomonadati</taxon>
        <taxon>Pseudomonadota</taxon>
        <taxon>Gammaproteobacteria</taxon>
        <taxon>Vibrionales</taxon>
        <taxon>Vibrionaceae</taxon>
        <taxon>Vibrio</taxon>
    </lineage>
</organism>
<proteinExistence type="inferred from homology"/>
<dbReference type="InterPro" id="IPR007448">
    <property type="entry name" value="Sigma70_reg_Rsd_AlgQ"/>
</dbReference>
<dbReference type="STRING" id="1918946.VPAL9027_03454"/>
<evidence type="ECO:0000313" key="4">
    <source>
        <dbReference type="EMBL" id="SJL85408.1"/>
    </source>
</evidence>
<dbReference type="GO" id="GO:0006355">
    <property type="term" value="P:regulation of DNA-templated transcription"/>
    <property type="evidence" value="ECO:0007669"/>
    <property type="project" value="InterPro"/>
</dbReference>
<comment type="similarity">
    <text evidence="3">Belongs to the Rsd/AlgQ family.</text>
</comment>
<keyword evidence="1 3" id="KW-0805">Transcription regulation</keyword>
<accession>A0A1R4B911</accession>
<dbReference type="RefSeq" id="WP_077315796.1">
    <property type="nucleotide sequence ID" value="NZ_AP024887.1"/>
</dbReference>
<keyword evidence="2 3" id="KW-0804">Transcription</keyword>
<dbReference type="Proteomes" id="UP000189475">
    <property type="component" value="Unassembled WGS sequence"/>
</dbReference>
<evidence type="ECO:0000256" key="1">
    <source>
        <dbReference type="ARBA" id="ARBA00023015"/>
    </source>
</evidence>
<dbReference type="Gene3D" id="1.20.120.1370">
    <property type="entry name" value="Regulator of RNA polymerase sigma(70) subunit, domain 4"/>
    <property type="match status" value="1"/>
</dbReference>
<evidence type="ECO:0000313" key="5">
    <source>
        <dbReference type="Proteomes" id="UP000189475"/>
    </source>
</evidence>
<dbReference type="OrthoDB" id="5567237at2"/>
<dbReference type="AlphaFoldDB" id="A0A1R4B911"/>
<dbReference type="PIRSF" id="PIRSF016548">
    <property type="entry name" value="Rsd_AlgQ"/>
    <property type="match status" value="1"/>
</dbReference>